<dbReference type="PROSITE" id="PS50125">
    <property type="entry name" value="GUANYLATE_CYCLASE_2"/>
    <property type="match status" value="1"/>
</dbReference>
<dbReference type="RefSeq" id="WP_406857873.1">
    <property type="nucleotide sequence ID" value="NZ_CP157484.1"/>
</dbReference>
<gene>
    <name evidence="3" type="ORF">ABEG18_09750</name>
</gene>
<dbReference type="SUPFAM" id="SSF55073">
    <property type="entry name" value="Nucleotide cyclase"/>
    <property type="match status" value="1"/>
</dbReference>
<feature type="transmembrane region" description="Helical" evidence="1">
    <location>
        <begin position="301"/>
        <end position="322"/>
    </location>
</feature>
<evidence type="ECO:0000259" key="2">
    <source>
        <dbReference type="PROSITE" id="PS50125"/>
    </source>
</evidence>
<proteinExistence type="predicted"/>
<dbReference type="CDD" id="cd07302">
    <property type="entry name" value="CHD"/>
    <property type="match status" value="1"/>
</dbReference>
<dbReference type="InterPro" id="IPR050697">
    <property type="entry name" value="Adenylyl/Guanylyl_Cyclase_3/4"/>
</dbReference>
<name>A0AAU7JLC1_9HYPH</name>
<keyword evidence="3" id="KW-0456">Lyase</keyword>
<keyword evidence="1" id="KW-0472">Membrane</keyword>
<evidence type="ECO:0000256" key="1">
    <source>
        <dbReference type="SAM" id="Phobius"/>
    </source>
</evidence>
<dbReference type="GO" id="GO:0004016">
    <property type="term" value="F:adenylate cyclase activity"/>
    <property type="evidence" value="ECO:0007669"/>
    <property type="project" value="UniProtKB-ARBA"/>
</dbReference>
<dbReference type="SMART" id="SM00044">
    <property type="entry name" value="CYCc"/>
    <property type="match status" value="1"/>
</dbReference>
<dbReference type="SMART" id="SM01080">
    <property type="entry name" value="CHASE2"/>
    <property type="match status" value="1"/>
</dbReference>
<keyword evidence="1" id="KW-0812">Transmembrane</keyword>
<dbReference type="GO" id="GO:0006171">
    <property type="term" value="P:cAMP biosynthetic process"/>
    <property type="evidence" value="ECO:0007669"/>
    <property type="project" value="TreeGrafter"/>
</dbReference>
<reference evidence="3" key="1">
    <citation type="submission" date="2024-05" db="EMBL/GenBank/DDBJ databases">
        <authorList>
            <person name="Kim S."/>
            <person name="Heo J."/>
            <person name="Choi H."/>
            <person name="Choi Y."/>
            <person name="Kwon S.-W."/>
            <person name="Kim Y."/>
        </authorList>
    </citation>
    <scope>NUCLEOTIDE SEQUENCE</scope>
    <source>
        <strain evidence="3">KACC 23698</strain>
    </source>
</reference>
<dbReference type="PANTHER" id="PTHR43081">
    <property type="entry name" value="ADENYLATE CYCLASE, TERMINAL-DIFFERENTIATION SPECIFIC-RELATED"/>
    <property type="match status" value="1"/>
</dbReference>
<feature type="transmembrane region" description="Helical" evidence="1">
    <location>
        <begin position="354"/>
        <end position="374"/>
    </location>
</feature>
<dbReference type="EMBL" id="CP157484">
    <property type="protein sequence ID" value="XBO41020.1"/>
    <property type="molecule type" value="Genomic_DNA"/>
</dbReference>
<sequence>MRGPGRSDPAAELAQARKAGGESALRPHLLSLAVAAALGLAFLSEPLRLLDLRLYDLFSTIDPPRPAEPGVVIVAIDEPSFAEVGRRWPWPRSLHGRLVEKLRAAGAKVVALDILFSEPSLAQDDQALAAALGPDVVLSAEESVIAMPQGVQTSRVEPLAALLAAGARSGSTSVDLDADAYLRRMPDQPGGFAALALEAAGGAPAAVPEGALIQYFGPARSYPTVSYYQALDPEQFLPPGRLRGQTVFVGLSLSHPPQADSGAGDAFPTAYTVRERTLTAGVEIQATIYDNLRGGLFVRAAPWWVAFGLGLAAALGASLLAGRRSSWRSALWAAVWIPAIAVLSWALLRHGRVWTSPALPMAASLAAFAGRVGLDYARERKLRRAVSDAFSRYLNPAMVEELARNPDALRLGGERRRLTVLFCDIRGFTTISERLRDEPERLTTLINRLLEALSAAVLEHGGTIDKYIGDCVMAFWNAPLNTPQHAAQAVRAGLAMLEAVERVNGELAAEEGEGAPRFAVGVGVNTGDCIVGNFGSRWRFDYSVLGDPVNLASRIEGLSKAFAVPLLVGEETADAAADAFVFLELDRIAVKGRSQPSPILTVLGPRETVGPAGAALGDLHARMQAALAEGDLPLAADLAGQCRALWPALASYFDRTRARALAEMGGEA</sequence>
<feature type="transmembrane region" description="Helical" evidence="1">
    <location>
        <begin position="329"/>
        <end position="348"/>
    </location>
</feature>
<evidence type="ECO:0000313" key="3">
    <source>
        <dbReference type="EMBL" id="XBO41020.1"/>
    </source>
</evidence>
<dbReference type="Pfam" id="PF00211">
    <property type="entry name" value="Guanylate_cyc"/>
    <property type="match status" value="1"/>
</dbReference>
<protein>
    <submittedName>
        <fullName evidence="3">Adenylate/guanylate cyclase domain-containing protein</fullName>
        <ecNumber evidence="3">4.6.1.-</ecNumber>
    </submittedName>
</protein>
<dbReference type="Gene3D" id="3.30.70.1230">
    <property type="entry name" value="Nucleotide cyclase"/>
    <property type="match status" value="1"/>
</dbReference>
<dbReference type="Pfam" id="PF05226">
    <property type="entry name" value="CHASE2"/>
    <property type="match status" value="1"/>
</dbReference>
<dbReference type="EC" id="4.6.1.-" evidence="3"/>
<dbReference type="GO" id="GO:0035556">
    <property type="term" value="P:intracellular signal transduction"/>
    <property type="evidence" value="ECO:0007669"/>
    <property type="project" value="InterPro"/>
</dbReference>
<dbReference type="InterPro" id="IPR007890">
    <property type="entry name" value="CHASE2"/>
</dbReference>
<accession>A0AAU7JLC1</accession>
<organism evidence="3">
    <name type="scientific">Alsobacter sp. KACC 23698</name>
    <dbReference type="NCBI Taxonomy" id="3149229"/>
    <lineage>
        <taxon>Bacteria</taxon>
        <taxon>Pseudomonadati</taxon>
        <taxon>Pseudomonadota</taxon>
        <taxon>Alphaproteobacteria</taxon>
        <taxon>Hyphomicrobiales</taxon>
        <taxon>Alsobacteraceae</taxon>
        <taxon>Alsobacter</taxon>
    </lineage>
</organism>
<feature type="domain" description="Guanylate cyclase" evidence="2">
    <location>
        <begin position="419"/>
        <end position="556"/>
    </location>
</feature>
<dbReference type="AlphaFoldDB" id="A0AAU7JLC1"/>
<dbReference type="InterPro" id="IPR029787">
    <property type="entry name" value="Nucleotide_cyclase"/>
</dbReference>
<dbReference type="InterPro" id="IPR001054">
    <property type="entry name" value="A/G_cyclase"/>
</dbReference>
<dbReference type="PANTHER" id="PTHR43081:SF1">
    <property type="entry name" value="ADENYLATE CYCLASE, TERMINAL-DIFFERENTIATION SPECIFIC"/>
    <property type="match status" value="1"/>
</dbReference>
<keyword evidence="1" id="KW-1133">Transmembrane helix</keyword>